<dbReference type="GO" id="GO:0004815">
    <property type="term" value="F:aspartate-tRNA ligase activity"/>
    <property type="evidence" value="ECO:0007669"/>
    <property type="project" value="TreeGrafter"/>
</dbReference>
<feature type="domain" description="Aminoacyl-transfer RNA synthetases class-II family profile" evidence="7">
    <location>
        <begin position="141"/>
        <end position="341"/>
    </location>
</feature>
<keyword evidence="6" id="KW-0030">Aminoacyl-tRNA synthetase</keyword>
<dbReference type="InterPro" id="IPR002312">
    <property type="entry name" value="Asp/Asn-tRNA-synth_IIb"/>
</dbReference>
<dbReference type="Gene3D" id="3.30.930.10">
    <property type="entry name" value="Bira Bifunctional Protein, Domain 2"/>
    <property type="match status" value="1"/>
</dbReference>
<protein>
    <recommendedName>
        <fullName evidence="7">Aminoacyl-transfer RNA synthetases class-II family profile domain-containing protein</fullName>
    </recommendedName>
</protein>
<dbReference type="PROSITE" id="PS50862">
    <property type="entry name" value="AA_TRNA_LIGASE_II"/>
    <property type="match status" value="1"/>
</dbReference>
<evidence type="ECO:0000256" key="6">
    <source>
        <dbReference type="ARBA" id="ARBA00023146"/>
    </source>
</evidence>
<dbReference type="PANTHER" id="PTHR22594">
    <property type="entry name" value="ASPARTYL/LYSYL-TRNA SYNTHETASE"/>
    <property type="match status" value="1"/>
</dbReference>
<dbReference type="Pfam" id="PF01336">
    <property type="entry name" value="tRNA_anti-codon"/>
    <property type="match status" value="1"/>
</dbReference>
<dbReference type="GO" id="GO:0006422">
    <property type="term" value="P:aspartyl-tRNA aminoacylation"/>
    <property type="evidence" value="ECO:0007669"/>
    <property type="project" value="TreeGrafter"/>
</dbReference>
<accession>A0A0J9TM03</accession>
<dbReference type="InterPro" id="IPR006195">
    <property type="entry name" value="aa-tRNA-synth_II"/>
</dbReference>
<dbReference type="SUPFAM" id="SSF50249">
    <property type="entry name" value="Nucleic acid-binding proteins"/>
    <property type="match status" value="1"/>
</dbReference>
<dbReference type="Pfam" id="PF00152">
    <property type="entry name" value="tRNA-synt_2"/>
    <property type="match status" value="1"/>
</dbReference>
<evidence type="ECO:0000313" key="9">
    <source>
        <dbReference type="Proteomes" id="UP000053239"/>
    </source>
</evidence>
<evidence type="ECO:0000256" key="3">
    <source>
        <dbReference type="ARBA" id="ARBA00022741"/>
    </source>
</evidence>
<dbReference type="Gene3D" id="2.40.50.140">
    <property type="entry name" value="Nucleic acid-binding proteins"/>
    <property type="match status" value="1"/>
</dbReference>
<sequence>MSLEKRIKISELPFYEGKSATLAGFVKEIRKAKHLIFIVLREQSGEVQVFFSKEEVSFLSLTRESVVKVTGLVQRNSDNGNYELKGESLTTLSLSKPIPIEIGEEKSDERHRMRYRYIDLRRKSLQESIRFYSTSRHIASNYLHSKGFLEISTPALSFQSREGAHTFSTMPTKHIRQSFTLSQSPQLYKQLLMIGGFERYFQFANCFRAEELREDRQYEFMQLDLEMSFSHRKELFDLIEGLLRQVLSKLPEHLKGEITFNTLTYWEALEKYGTDKPDTRYPNLIINLTDHLPKELGEVYCFGLIFRGEFSHPEDILSNIEQGLKYSSVDKEGKIEGSQEE</sequence>
<keyword evidence="2" id="KW-0436">Ligase</keyword>
<dbReference type="AlphaFoldDB" id="A0A0J9TM03"/>
<dbReference type="GO" id="GO:0003676">
    <property type="term" value="F:nucleic acid binding"/>
    <property type="evidence" value="ECO:0007669"/>
    <property type="project" value="InterPro"/>
</dbReference>
<dbReference type="PRINTS" id="PR01042">
    <property type="entry name" value="TRNASYNTHASP"/>
</dbReference>
<reference evidence="8 9" key="1">
    <citation type="submission" date="2011-09" db="EMBL/GenBank/DDBJ databases">
        <title>The Genome Sequence of Plasmodium vivax North Korean.</title>
        <authorList>
            <consortium name="The Broad Institute Genome Sequencing Platform"/>
            <consortium name="The Broad Institute Genome Sequencing Center for Infectious Disease"/>
            <person name="Neafsey D."/>
            <person name="Carlton J."/>
            <person name="Barnwell J."/>
            <person name="Collins W."/>
            <person name="Escalante A."/>
            <person name="Mullikin J."/>
            <person name="Saul A."/>
            <person name="Guigo R."/>
            <person name="Camara F."/>
            <person name="Young S.K."/>
            <person name="Zeng Q."/>
            <person name="Gargeya S."/>
            <person name="Fitzgerald M."/>
            <person name="Haas B."/>
            <person name="Abouelleil A."/>
            <person name="Alvarado L."/>
            <person name="Arachchi H.M."/>
            <person name="Berlin A."/>
            <person name="Brown A."/>
            <person name="Chapman S.B."/>
            <person name="Chen Z."/>
            <person name="Dunbar C."/>
            <person name="Freedman E."/>
            <person name="Gearin G."/>
            <person name="Gellesch M."/>
            <person name="Goldberg J."/>
            <person name="Griggs A."/>
            <person name="Gujja S."/>
            <person name="Heiman D."/>
            <person name="Howarth C."/>
            <person name="Larson L."/>
            <person name="Lui A."/>
            <person name="MacDonald P.J.P."/>
            <person name="Montmayeur A."/>
            <person name="Murphy C."/>
            <person name="Neiman D."/>
            <person name="Pearson M."/>
            <person name="Priest M."/>
            <person name="Roberts A."/>
            <person name="Saif S."/>
            <person name="Shea T."/>
            <person name="Shenoy N."/>
            <person name="Sisk P."/>
            <person name="Stolte C."/>
            <person name="Sykes S."/>
            <person name="Wortman J."/>
            <person name="Nusbaum C."/>
            <person name="Birren B."/>
        </authorList>
    </citation>
    <scope>NUCLEOTIDE SEQUENCE [LARGE SCALE GENOMIC DNA]</scope>
    <source>
        <strain evidence="8 9">North Korean</strain>
    </source>
</reference>
<comment type="similarity">
    <text evidence="1">Belongs to the class-II aminoacyl-tRNA synthetase family. Type 1 subfamily.</text>
</comment>
<dbReference type="GO" id="GO:0005737">
    <property type="term" value="C:cytoplasm"/>
    <property type="evidence" value="ECO:0007669"/>
    <property type="project" value="InterPro"/>
</dbReference>
<dbReference type="SUPFAM" id="SSF55681">
    <property type="entry name" value="Class II aaRS and biotin synthetases"/>
    <property type="match status" value="1"/>
</dbReference>
<keyword evidence="5" id="KW-0648">Protein biosynthesis</keyword>
<evidence type="ECO:0000313" key="8">
    <source>
        <dbReference type="EMBL" id="KMZ96344.1"/>
    </source>
</evidence>
<dbReference type="InterPro" id="IPR012340">
    <property type="entry name" value="NA-bd_OB-fold"/>
</dbReference>
<evidence type="ECO:0000259" key="7">
    <source>
        <dbReference type="PROSITE" id="PS50862"/>
    </source>
</evidence>
<keyword evidence="3" id="KW-0547">Nucleotide-binding</keyword>
<dbReference type="InterPro" id="IPR045864">
    <property type="entry name" value="aa-tRNA-synth_II/BPL/LPL"/>
</dbReference>
<dbReference type="InterPro" id="IPR004365">
    <property type="entry name" value="NA-bd_OB_tRNA"/>
</dbReference>
<organism evidence="8 9">
    <name type="scientific">Plasmodium vivax North Korean</name>
    <dbReference type="NCBI Taxonomy" id="1035514"/>
    <lineage>
        <taxon>Eukaryota</taxon>
        <taxon>Sar</taxon>
        <taxon>Alveolata</taxon>
        <taxon>Apicomplexa</taxon>
        <taxon>Aconoidasida</taxon>
        <taxon>Haemosporida</taxon>
        <taxon>Plasmodiidae</taxon>
        <taxon>Plasmodium</taxon>
        <taxon>Plasmodium (Plasmodium)</taxon>
    </lineage>
</organism>
<evidence type="ECO:0000256" key="4">
    <source>
        <dbReference type="ARBA" id="ARBA00022840"/>
    </source>
</evidence>
<proteinExistence type="inferred from homology"/>
<evidence type="ECO:0000256" key="2">
    <source>
        <dbReference type="ARBA" id="ARBA00022598"/>
    </source>
</evidence>
<dbReference type="EMBL" id="KQ235637">
    <property type="protein sequence ID" value="KMZ96344.1"/>
    <property type="molecule type" value="Genomic_DNA"/>
</dbReference>
<dbReference type="PANTHER" id="PTHR22594:SF5">
    <property type="entry name" value="ASPARTATE--TRNA LIGASE, MITOCHONDRIAL"/>
    <property type="match status" value="1"/>
</dbReference>
<gene>
    <name evidence="8" type="ORF">PVNG_02482</name>
</gene>
<dbReference type="Proteomes" id="UP000053239">
    <property type="component" value="Unassembled WGS sequence"/>
</dbReference>
<dbReference type="GO" id="GO:0005524">
    <property type="term" value="F:ATP binding"/>
    <property type="evidence" value="ECO:0007669"/>
    <property type="project" value="UniProtKB-KW"/>
</dbReference>
<evidence type="ECO:0000256" key="5">
    <source>
        <dbReference type="ARBA" id="ARBA00022917"/>
    </source>
</evidence>
<keyword evidence="4" id="KW-0067">ATP-binding</keyword>
<name>A0A0J9TM03_PLAVI</name>
<dbReference type="Gene3D" id="3.30.1360.30">
    <property type="entry name" value="GAD-like domain"/>
    <property type="match status" value="1"/>
</dbReference>
<dbReference type="InterPro" id="IPR004364">
    <property type="entry name" value="Aa-tRNA-synt_II"/>
</dbReference>
<evidence type="ECO:0000256" key="1">
    <source>
        <dbReference type="ARBA" id="ARBA00006303"/>
    </source>
</evidence>
<dbReference type="InterPro" id="IPR004115">
    <property type="entry name" value="GAD-like_sf"/>
</dbReference>